<feature type="non-terminal residue" evidence="2">
    <location>
        <position position="347"/>
    </location>
</feature>
<gene>
    <name evidence="2" type="ORF">ACFSCY_12675</name>
</gene>
<evidence type="ECO:0008006" key="4">
    <source>
        <dbReference type="Google" id="ProtNLM"/>
    </source>
</evidence>
<proteinExistence type="predicted"/>
<reference evidence="3" key="1">
    <citation type="journal article" date="2019" name="Int. J. Syst. Evol. Microbiol.">
        <title>The Global Catalogue of Microorganisms (GCM) 10K type strain sequencing project: providing services to taxonomists for standard genome sequencing and annotation.</title>
        <authorList>
            <consortium name="The Broad Institute Genomics Platform"/>
            <consortium name="The Broad Institute Genome Sequencing Center for Infectious Disease"/>
            <person name="Wu L."/>
            <person name="Ma J."/>
        </authorList>
    </citation>
    <scope>NUCLEOTIDE SEQUENCE [LARGE SCALE GENOMIC DNA]</scope>
    <source>
        <strain evidence="3">JCM 12165</strain>
    </source>
</reference>
<feature type="compositionally biased region" description="Basic and acidic residues" evidence="1">
    <location>
        <begin position="310"/>
        <end position="320"/>
    </location>
</feature>
<name>A0ABW4FI30_9PSEU</name>
<evidence type="ECO:0000313" key="2">
    <source>
        <dbReference type="EMBL" id="MFD1530298.1"/>
    </source>
</evidence>
<accession>A0ABW4FI30</accession>
<comment type="caution">
    <text evidence="2">The sequence shown here is derived from an EMBL/GenBank/DDBJ whole genome shotgun (WGS) entry which is preliminary data.</text>
</comment>
<protein>
    <recommendedName>
        <fullName evidence="4">Rad50/SbcC-type AAA domain-containing protein</fullName>
    </recommendedName>
</protein>
<evidence type="ECO:0000313" key="3">
    <source>
        <dbReference type="Proteomes" id="UP001597145"/>
    </source>
</evidence>
<evidence type="ECO:0000256" key="1">
    <source>
        <dbReference type="SAM" id="MobiDB-lite"/>
    </source>
</evidence>
<feature type="region of interest" description="Disordered" evidence="1">
    <location>
        <begin position="310"/>
        <end position="347"/>
    </location>
</feature>
<organism evidence="2 3">
    <name type="scientific">Pseudonocardia aurantiaca</name>
    <dbReference type="NCBI Taxonomy" id="75290"/>
    <lineage>
        <taxon>Bacteria</taxon>
        <taxon>Bacillati</taxon>
        <taxon>Actinomycetota</taxon>
        <taxon>Actinomycetes</taxon>
        <taxon>Pseudonocardiales</taxon>
        <taxon>Pseudonocardiaceae</taxon>
        <taxon>Pseudonocardia</taxon>
    </lineage>
</organism>
<feature type="compositionally biased region" description="Basic and acidic residues" evidence="1">
    <location>
        <begin position="334"/>
        <end position="347"/>
    </location>
</feature>
<dbReference type="EMBL" id="JBHUCP010000007">
    <property type="protein sequence ID" value="MFD1530298.1"/>
    <property type="molecule type" value="Genomic_DNA"/>
</dbReference>
<dbReference type="Proteomes" id="UP001597145">
    <property type="component" value="Unassembled WGS sequence"/>
</dbReference>
<feature type="compositionally biased region" description="Low complexity" evidence="1">
    <location>
        <begin position="321"/>
        <end position="333"/>
    </location>
</feature>
<keyword evidence="3" id="KW-1185">Reference proteome</keyword>
<sequence length="347" mass="38069">MIAADVMWKIRRVRLDRIGPSAARFLDVELDFRDGDGHPLDTILWLRNGGGKSTVLSLICALIRPGRRDFLATAATGKHLEDYVLGSDTAHVVVEWSGPSGRRLVTGAVYEWADRTQPADPNRDHDRLNARWYVFSPADGRAELDLLPFRTGDQQTALQEFAAAVRKWDAIPGCGASVTKEPDRWRRLLDEHGLDTAIFTPILQMNATEGGIEGQFQFRGADQFVQYLLELIVDPEVPGQVSQILEGVRTGLAERPELLADMTFAEEATPRLHALAAAGEERDRAAAGVTAQETGARRLAGELATAVGLAEREQGERAGAAERLGQEAAAHAESQARAERAAERHRR</sequence>